<accession>A0A8H4RT37</accession>
<reference evidence="2 3" key="1">
    <citation type="submission" date="2020-03" db="EMBL/GenBank/DDBJ databases">
        <title>Draft Genome Sequence of Cudoniella acicularis.</title>
        <authorList>
            <person name="Buettner E."/>
            <person name="Kellner H."/>
        </authorList>
    </citation>
    <scope>NUCLEOTIDE SEQUENCE [LARGE SCALE GENOMIC DNA]</scope>
    <source>
        <strain evidence="2 3">DSM 108380</strain>
    </source>
</reference>
<gene>
    <name evidence="2" type="ORF">G7Y89_g2586</name>
</gene>
<keyword evidence="3" id="KW-1185">Reference proteome</keyword>
<sequence>MNSDGSRDGMGQMAQTGGEGGLEEGSRDGVMVKGGLGLVEREEKEDDDDDKDEEDDDDGEFEDVPLEDLEAIEANLPELSPPSGPPPPPRPAPALLANRPMNRQDLLYHEHQRQAQLLKRRIEVGEMYDAGFEMVEAVVTDGETLLSDDRRFVRFRVVEPSPLRRCWQAAETTKNFAIVADSEEEVEEAEKAEEGEGEGEWEMF</sequence>
<feature type="compositionally biased region" description="Pro residues" evidence="1">
    <location>
        <begin position="79"/>
        <end position="92"/>
    </location>
</feature>
<feature type="region of interest" description="Disordered" evidence="1">
    <location>
        <begin position="1"/>
        <end position="93"/>
    </location>
</feature>
<proteinExistence type="predicted"/>
<feature type="compositionally biased region" description="Acidic residues" evidence="1">
    <location>
        <begin position="43"/>
        <end position="71"/>
    </location>
</feature>
<dbReference type="Proteomes" id="UP000566819">
    <property type="component" value="Unassembled WGS sequence"/>
</dbReference>
<dbReference type="EMBL" id="JAAMPI010000115">
    <property type="protein sequence ID" value="KAF4635510.1"/>
    <property type="molecule type" value="Genomic_DNA"/>
</dbReference>
<protein>
    <submittedName>
        <fullName evidence="2">Uncharacterized protein</fullName>
    </submittedName>
</protein>
<evidence type="ECO:0000313" key="3">
    <source>
        <dbReference type="Proteomes" id="UP000566819"/>
    </source>
</evidence>
<dbReference type="OrthoDB" id="10662217at2759"/>
<name>A0A8H4RT37_9HELO</name>
<feature type="region of interest" description="Disordered" evidence="1">
    <location>
        <begin position="182"/>
        <end position="204"/>
    </location>
</feature>
<evidence type="ECO:0000256" key="1">
    <source>
        <dbReference type="SAM" id="MobiDB-lite"/>
    </source>
</evidence>
<comment type="caution">
    <text evidence="2">The sequence shown here is derived from an EMBL/GenBank/DDBJ whole genome shotgun (WGS) entry which is preliminary data.</text>
</comment>
<evidence type="ECO:0000313" key="2">
    <source>
        <dbReference type="EMBL" id="KAF4635510.1"/>
    </source>
</evidence>
<dbReference type="AlphaFoldDB" id="A0A8H4RT37"/>
<organism evidence="2 3">
    <name type="scientific">Cudoniella acicularis</name>
    <dbReference type="NCBI Taxonomy" id="354080"/>
    <lineage>
        <taxon>Eukaryota</taxon>
        <taxon>Fungi</taxon>
        <taxon>Dikarya</taxon>
        <taxon>Ascomycota</taxon>
        <taxon>Pezizomycotina</taxon>
        <taxon>Leotiomycetes</taxon>
        <taxon>Helotiales</taxon>
        <taxon>Tricladiaceae</taxon>
        <taxon>Cudoniella</taxon>
    </lineage>
</organism>